<dbReference type="EMBL" id="DTFI01000103">
    <property type="protein sequence ID" value="HGI43547.1"/>
    <property type="molecule type" value="Genomic_DNA"/>
</dbReference>
<keyword evidence="4" id="KW-0808">Transferase</keyword>
<comment type="similarity">
    <text evidence="2">Belongs to the cysteine synthase/cystathionine beta-synthase family.</text>
</comment>
<organism evidence="8">
    <name type="scientific">Thermofilum pendens</name>
    <dbReference type="NCBI Taxonomy" id="2269"/>
    <lineage>
        <taxon>Archaea</taxon>
        <taxon>Thermoproteota</taxon>
        <taxon>Thermoprotei</taxon>
        <taxon>Thermofilales</taxon>
        <taxon>Thermofilaceae</taxon>
        <taxon>Thermofilum</taxon>
    </lineage>
</organism>
<name>A0A7C4FBZ5_THEPE</name>
<dbReference type="SUPFAM" id="SSF53686">
    <property type="entry name" value="Tryptophan synthase beta subunit-like PLP-dependent enzymes"/>
    <property type="match status" value="1"/>
</dbReference>
<evidence type="ECO:0000256" key="6">
    <source>
        <dbReference type="ARBA" id="ARBA00023192"/>
    </source>
</evidence>
<dbReference type="AlphaFoldDB" id="A0A7C4FBZ5"/>
<proteinExistence type="inferred from homology"/>
<evidence type="ECO:0000256" key="4">
    <source>
        <dbReference type="ARBA" id="ARBA00022679"/>
    </source>
</evidence>
<dbReference type="FunFam" id="3.40.50.1100:FF:000006">
    <property type="entry name" value="Cysteine synthase"/>
    <property type="match status" value="1"/>
</dbReference>
<dbReference type="InterPro" id="IPR036052">
    <property type="entry name" value="TrpB-like_PALP_sf"/>
</dbReference>
<keyword evidence="6" id="KW-0198">Cysteine biosynthesis</keyword>
<evidence type="ECO:0000256" key="3">
    <source>
        <dbReference type="ARBA" id="ARBA00022605"/>
    </source>
</evidence>
<keyword evidence="5" id="KW-0663">Pyridoxal phosphate</keyword>
<gene>
    <name evidence="8" type="ORF">ENV17_04075</name>
</gene>
<accession>A0A7C4FBZ5</accession>
<dbReference type="Gene3D" id="3.40.50.1100">
    <property type="match status" value="2"/>
</dbReference>
<evidence type="ECO:0000313" key="8">
    <source>
        <dbReference type="EMBL" id="HGI43547.1"/>
    </source>
</evidence>
<dbReference type="InterPro" id="IPR050214">
    <property type="entry name" value="Cys_Synth/Cystath_Beta-Synth"/>
</dbReference>
<protein>
    <submittedName>
        <fullName evidence="8">PLP-dependent cysteine synthase family protein</fullName>
    </submittedName>
</protein>
<dbReference type="CDD" id="cd01561">
    <property type="entry name" value="CBS_like"/>
    <property type="match status" value="1"/>
</dbReference>
<keyword evidence="3" id="KW-0028">Amino-acid biosynthesis</keyword>
<evidence type="ECO:0000256" key="1">
    <source>
        <dbReference type="ARBA" id="ARBA00001933"/>
    </source>
</evidence>
<dbReference type="Pfam" id="PF00291">
    <property type="entry name" value="PALP"/>
    <property type="match status" value="1"/>
</dbReference>
<evidence type="ECO:0000256" key="2">
    <source>
        <dbReference type="ARBA" id="ARBA00007103"/>
    </source>
</evidence>
<evidence type="ECO:0000256" key="5">
    <source>
        <dbReference type="ARBA" id="ARBA00022898"/>
    </source>
</evidence>
<comment type="caution">
    <text evidence="8">The sequence shown here is derived from an EMBL/GenBank/DDBJ whole genome shotgun (WGS) entry which is preliminary data.</text>
</comment>
<dbReference type="GO" id="GO:0016740">
    <property type="term" value="F:transferase activity"/>
    <property type="evidence" value="ECO:0007669"/>
    <property type="project" value="UniProtKB-KW"/>
</dbReference>
<reference evidence="8" key="1">
    <citation type="journal article" date="2020" name="mSystems">
        <title>Genome- and Community-Level Interaction Insights into Carbon Utilization and Element Cycling Functions of Hydrothermarchaeota in Hydrothermal Sediment.</title>
        <authorList>
            <person name="Zhou Z."/>
            <person name="Liu Y."/>
            <person name="Xu W."/>
            <person name="Pan J."/>
            <person name="Luo Z.H."/>
            <person name="Li M."/>
        </authorList>
    </citation>
    <scope>NUCLEOTIDE SEQUENCE [LARGE SCALE GENOMIC DNA]</scope>
    <source>
        <strain evidence="8">SpSt-735</strain>
    </source>
</reference>
<dbReference type="GO" id="GO:0019344">
    <property type="term" value="P:cysteine biosynthetic process"/>
    <property type="evidence" value="ECO:0007669"/>
    <property type="project" value="UniProtKB-KW"/>
</dbReference>
<evidence type="ECO:0000259" key="7">
    <source>
        <dbReference type="Pfam" id="PF00291"/>
    </source>
</evidence>
<comment type="cofactor">
    <cofactor evidence="1">
        <name>pyridoxal 5'-phosphate</name>
        <dbReference type="ChEBI" id="CHEBI:597326"/>
    </cofactor>
</comment>
<feature type="domain" description="Tryptophan synthase beta chain-like PALP" evidence="7">
    <location>
        <begin position="11"/>
        <end position="292"/>
    </location>
</feature>
<dbReference type="InterPro" id="IPR001926">
    <property type="entry name" value="TrpB-like_PALP"/>
</dbReference>
<dbReference type="PANTHER" id="PTHR10314">
    <property type="entry name" value="CYSTATHIONINE BETA-SYNTHASE"/>
    <property type="match status" value="1"/>
</dbReference>
<sequence length="302" mass="32226">MSVGVWGSLLEGVGRTPLLRLRGLSEELGVNVYVKLEFLNPTGSHKDRIAYYMIRDAIERYGLEEGRCVVECSSGNTAISVAFVAAQLGLRAVIVAPEETSPAKLSLIKLLGAEVVLGSSDPSSDRFYCRIAERISRERGCVFLNQYANEANARAHYETTAPEIWEALGGRVDAFVMGVGTGGTVTGVGRFLKERGRALVVAVTPRGSLLSGGEGGDRIEGLITEFVPPLLDLSVVDRIIAVSAGEALEEVRRLAVEEGLLVGHSTGANIAAIRRIAHELAPGANVVTLACDSALRYLHLLT</sequence>